<organism evidence="2 3">
    <name type="scientific">Alkalibacillus silvisoli</name>
    <dbReference type="NCBI Taxonomy" id="392823"/>
    <lineage>
        <taxon>Bacteria</taxon>
        <taxon>Bacillati</taxon>
        <taxon>Bacillota</taxon>
        <taxon>Bacilli</taxon>
        <taxon>Bacillales</taxon>
        <taxon>Bacillaceae</taxon>
        <taxon>Alkalibacillus</taxon>
    </lineage>
</organism>
<name>A0ABN1AC93_9BACI</name>
<reference evidence="2 3" key="1">
    <citation type="journal article" date="2019" name="Int. J. Syst. Evol. Microbiol.">
        <title>The Global Catalogue of Microorganisms (GCM) 10K type strain sequencing project: providing services to taxonomists for standard genome sequencing and annotation.</title>
        <authorList>
            <consortium name="The Broad Institute Genomics Platform"/>
            <consortium name="The Broad Institute Genome Sequencing Center for Infectious Disease"/>
            <person name="Wu L."/>
            <person name="Ma J."/>
        </authorList>
    </citation>
    <scope>NUCLEOTIDE SEQUENCE [LARGE SCALE GENOMIC DNA]</scope>
    <source>
        <strain evidence="2 3">JCM 14193</strain>
    </source>
</reference>
<protein>
    <submittedName>
        <fullName evidence="2">Uncharacterized protein</fullName>
    </submittedName>
</protein>
<proteinExistence type="predicted"/>
<dbReference type="EMBL" id="BAAACZ010000036">
    <property type="protein sequence ID" value="GAA0472821.1"/>
    <property type="molecule type" value="Genomic_DNA"/>
</dbReference>
<accession>A0ABN1AC93</accession>
<evidence type="ECO:0000313" key="2">
    <source>
        <dbReference type="EMBL" id="GAA0472821.1"/>
    </source>
</evidence>
<dbReference type="Proteomes" id="UP001500740">
    <property type="component" value="Unassembled WGS sequence"/>
</dbReference>
<evidence type="ECO:0000256" key="1">
    <source>
        <dbReference type="SAM" id="Coils"/>
    </source>
</evidence>
<sequence>MENVQALVEKHMKKYDKIKSKMDEVQQEIRDLEKSYKLAEVDYDIDKMEHYQDKIRKRGLLYEKLEKDLNVLKEKVHSSNPSLTKEMTHALKQDGEKIKQEYQHKVDEVLNLREQLAAKEQEIEEINNENHKIFSSELGKLRRFETKQVKLSPYFEMHYIDIRIPK</sequence>
<comment type="caution">
    <text evidence="2">The sequence shown here is derived from an EMBL/GenBank/DDBJ whole genome shotgun (WGS) entry which is preliminary data.</text>
</comment>
<feature type="coiled-coil region" evidence="1">
    <location>
        <begin position="1"/>
        <end position="42"/>
    </location>
</feature>
<dbReference type="RefSeq" id="WP_343785155.1">
    <property type="nucleotide sequence ID" value="NZ_BAAACZ010000036.1"/>
</dbReference>
<feature type="coiled-coil region" evidence="1">
    <location>
        <begin position="99"/>
        <end position="132"/>
    </location>
</feature>
<evidence type="ECO:0000313" key="3">
    <source>
        <dbReference type="Proteomes" id="UP001500740"/>
    </source>
</evidence>
<keyword evidence="1" id="KW-0175">Coiled coil</keyword>
<gene>
    <name evidence="2" type="ORF">GCM10008935_30850</name>
</gene>
<keyword evidence="3" id="KW-1185">Reference proteome</keyword>